<dbReference type="RefSeq" id="WP_068144258.1">
    <property type="nucleotide sequence ID" value="NZ_JBHSCR010000036.1"/>
</dbReference>
<evidence type="ECO:0000313" key="2">
    <source>
        <dbReference type="Proteomes" id="UP001595776"/>
    </source>
</evidence>
<reference evidence="2" key="1">
    <citation type="journal article" date="2019" name="Int. J. Syst. Evol. Microbiol.">
        <title>The Global Catalogue of Microorganisms (GCM) 10K type strain sequencing project: providing services to taxonomists for standard genome sequencing and annotation.</title>
        <authorList>
            <consortium name="The Broad Institute Genomics Platform"/>
            <consortium name="The Broad Institute Genome Sequencing Center for Infectious Disease"/>
            <person name="Wu L."/>
            <person name="Ma J."/>
        </authorList>
    </citation>
    <scope>NUCLEOTIDE SEQUENCE [LARGE SCALE GENOMIC DNA]</scope>
    <source>
        <strain evidence="2">CGMCC 1.15304</strain>
    </source>
</reference>
<proteinExistence type="predicted"/>
<sequence>MTSNTQEPASLQVPIQRREKGPFHIKIRLGENAPIGVLLDTGSTGIVIGHEHLPSSAVKMDPQPPYKVGYSSSDKAYAGAWYSVNVTIPGVGGCAVTNQLPIFSATSHPGVAMCGVGVQGDKPATFNPFLSIDSITLKGSPNTFVTQGYVLSKDGITLGLSEEIVSQFPTMVPMDDFKATVHLKPTGTVGGALYHFKAPALIDSGIGYMILNPSLRSVTDAPPGFCNKETGHFLDGTSIKFDGGISYDFTVGDHEGNPPMAADYVRWGTSKKGRIINTGRNVLMAYEMLIHPGNNRFGFRKIAAD</sequence>
<name>A0ABV8UH35_9PROT</name>
<protein>
    <recommendedName>
        <fullName evidence="3">Acid protease</fullName>
    </recommendedName>
</protein>
<evidence type="ECO:0008006" key="3">
    <source>
        <dbReference type="Google" id="ProtNLM"/>
    </source>
</evidence>
<dbReference type="EMBL" id="JBHSCR010000036">
    <property type="protein sequence ID" value="MFC4349915.1"/>
    <property type="molecule type" value="Genomic_DNA"/>
</dbReference>
<keyword evidence="2" id="KW-1185">Reference proteome</keyword>
<comment type="caution">
    <text evidence="1">The sequence shown here is derived from an EMBL/GenBank/DDBJ whole genome shotgun (WGS) entry which is preliminary data.</text>
</comment>
<dbReference type="InterPro" id="IPR021109">
    <property type="entry name" value="Peptidase_aspartic_dom_sf"/>
</dbReference>
<accession>A0ABV8UH35</accession>
<gene>
    <name evidence="1" type="ORF">ACFO5Q_18845</name>
</gene>
<dbReference type="Proteomes" id="UP001595776">
    <property type="component" value="Unassembled WGS sequence"/>
</dbReference>
<evidence type="ECO:0000313" key="1">
    <source>
        <dbReference type="EMBL" id="MFC4349915.1"/>
    </source>
</evidence>
<organism evidence="1 2">
    <name type="scientific">Kordiimonas lipolytica</name>
    <dbReference type="NCBI Taxonomy" id="1662421"/>
    <lineage>
        <taxon>Bacteria</taxon>
        <taxon>Pseudomonadati</taxon>
        <taxon>Pseudomonadota</taxon>
        <taxon>Alphaproteobacteria</taxon>
        <taxon>Kordiimonadales</taxon>
        <taxon>Kordiimonadaceae</taxon>
        <taxon>Kordiimonas</taxon>
    </lineage>
</organism>
<dbReference type="SUPFAM" id="SSF50630">
    <property type="entry name" value="Acid proteases"/>
    <property type="match status" value="1"/>
</dbReference>